<reference evidence="2" key="1">
    <citation type="journal article" date="2021" name="Proc. Natl. Acad. Sci. U.S.A.">
        <title>A Catalog of Tens of Thousands of Viruses from Human Metagenomes Reveals Hidden Associations with Chronic Diseases.</title>
        <authorList>
            <person name="Tisza M.J."/>
            <person name="Buck C.B."/>
        </authorList>
    </citation>
    <scope>NUCLEOTIDE SEQUENCE</scope>
    <source>
        <strain evidence="2">Ct6YY1</strain>
    </source>
</reference>
<sequence>MKFIVDNLRADVEGLKAENREIRESCENIERRLDESEDNLRWAMSDLRRILTYLKDRYGDEGPSLSVPVMRLLRGENG</sequence>
<accession>A0A8S5V337</accession>
<dbReference type="EMBL" id="BK016186">
    <property type="protein sequence ID" value="DAG01118.1"/>
    <property type="molecule type" value="Genomic_DNA"/>
</dbReference>
<name>A0A8S5V337_9CAUD</name>
<protein>
    <submittedName>
        <fullName evidence="2">Uncharacterized protein</fullName>
    </submittedName>
</protein>
<feature type="coiled-coil region" evidence="1">
    <location>
        <begin position="5"/>
        <end position="46"/>
    </location>
</feature>
<proteinExistence type="predicted"/>
<organism evidence="2">
    <name type="scientific">Siphoviridae sp. ct6YY1</name>
    <dbReference type="NCBI Taxonomy" id="2825343"/>
    <lineage>
        <taxon>Viruses</taxon>
        <taxon>Duplodnaviria</taxon>
        <taxon>Heunggongvirae</taxon>
        <taxon>Uroviricota</taxon>
        <taxon>Caudoviricetes</taxon>
    </lineage>
</organism>
<evidence type="ECO:0000313" key="2">
    <source>
        <dbReference type="EMBL" id="DAG01118.1"/>
    </source>
</evidence>
<keyword evidence="1" id="KW-0175">Coiled coil</keyword>
<evidence type="ECO:0000256" key="1">
    <source>
        <dbReference type="SAM" id="Coils"/>
    </source>
</evidence>